<evidence type="ECO:0000313" key="2">
    <source>
        <dbReference type="EMBL" id="KAK7466647.1"/>
    </source>
</evidence>
<dbReference type="EMBL" id="JACVVK020000552">
    <property type="protein sequence ID" value="KAK7466647.1"/>
    <property type="molecule type" value="Genomic_DNA"/>
</dbReference>
<sequence length="68" mass="7623">MAKRGQRFPPQPHSLFLSHITQMLPMRLAGLGQSDFVLFSFRTPTFPDVSGEENGHPNIKIKRLGSDS</sequence>
<organism evidence="2 3">
    <name type="scientific">Batillaria attramentaria</name>
    <dbReference type="NCBI Taxonomy" id="370345"/>
    <lineage>
        <taxon>Eukaryota</taxon>
        <taxon>Metazoa</taxon>
        <taxon>Spiralia</taxon>
        <taxon>Lophotrochozoa</taxon>
        <taxon>Mollusca</taxon>
        <taxon>Gastropoda</taxon>
        <taxon>Caenogastropoda</taxon>
        <taxon>Sorbeoconcha</taxon>
        <taxon>Cerithioidea</taxon>
        <taxon>Batillariidae</taxon>
        <taxon>Batillaria</taxon>
    </lineage>
</organism>
<feature type="region of interest" description="Disordered" evidence="1">
    <location>
        <begin position="47"/>
        <end position="68"/>
    </location>
</feature>
<proteinExistence type="predicted"/>
<reference evidence="2 3" key="1">
    <citation type="journal article" date="2023" name="Sci. Data">
        <title>Genome assembly of the Korean intertidal mud-creeper Batillaria attramentaria.</title>
        <authorList>
            <person name="Patra A.K."/>
            <person name="Ho P.T."/>
            <person name="Jun S."/>
            <person name="Lee S.J."/>
            <person name="Kim Y."/>
            <person name="Won Y.J."/>
        </authorList>
    </citation>
    <scope>NUCLEOTIDE SEQUENCE [LARGE SCALE GENOMIC DNA]</scope>
    <source>
        <strain evidence="2">Wonlab-2016</strain>
    </source>
</reference>
<evidence type="ECO:0000313" key="3">
    <source>
        <dbReference type="Proteomes" id="UP001519460"/>
    </source>
</evidence>
<evidence type="ECO:0000256" key="1">
    <source>
        <dbReference type="SAM" id="MobiDB-lite"/>
    </source>
</evidence>
<dbReference type="AlphaFoldDB" id="A0ABD0J9C6"/>
<keyword evidence="3" id="KW-1185">Reference proteome</keyword>
<protein>
    <submittedName>
        <fullName evidence="2">Uncharacterized protein</fullName>
    </submittedName>
</protein>
<comment type="caution">
    <text evidence="2">The sequence shown here is derived from an EMBL/GenBank/DDBJ whole genome shotgun (WGS) entry which is preliminary data.</text>
</comment>
<name>A0ABD0J9C6_9CAEN</name>
<accession>A0ABD0J9C6</accession>
<gene>
    <name evidence="2" type="ORF">BaRGS_00037255</name>
</gene>
<feature type="compositionally biased region" description="Basic residues" evidence="1">
    <location>
        <begin position="59"/>
        <end position="68"/>
    </location>
</feature>
<dbReference type="Proteomes" id="UP001519460">
    <property type="component" value="Unassembled WGS sequence"/>
</dbReference>